<evidence type="ECO:0000313" key="2">
    <source>
        <dbReference type="Proteomes" id="UP001243846"/>
    </source>
</evidence>
<sequence>MKNPNAEAQARYRARSTLKLSFFDRMDSQRIAQLRLTFSDAPVSTEQSLIRTYLENHPCCYAGIADVWMPASPLAAGEPRPWIVSYDGDEENGRFCAAVALAALSSVTSLPVAAHVSGTPLSAPAKLMTAADPLVAQVSAEIADLKRLGLWGRHA</sequence>
<dbReference type="RefSeq" id="WP_377684082.1">
    <property type="nucleotide sequence ID" value="NZ_JBHMDZ010000002.1"/>
</dbReference>
<keyword evidence="2" id="KW-1185">Reference proteome</keyword>
<dbReference type="EMBL" id="JAUFRC010000001">
    <property type="protein sequence ID" value="MDN3711926.1"/>
    <property type="molecule type" value="Genomic_DNA"/>
</dbReference>
<accession>A0ABT8D6B8</accession>
<reference evidence="2" key="1">
    <citation type="journal article" date="2019" name="Int. J. Syst. Evol. Microbiol.">
        <title>The Global Catalogue of Microorganisms (GCM) 10K type strain sequencing project: providing services to taxonomists for standard genome sequencing and annotation.</title>
        <authorList>
            <consortium name="The Broad Institute Genomics Platform"/>
            <consortium name="The Broad Institute Genome Sequencing Center for Infectious Disease"/>
            <person name="Wu L."/>
            <person name="Ma J."/>
        </authorList>
    </citation>
    <scope>NUCLEOTIDE SEQUENCE [LARGE SCALE GENOMIC DNA]</scope>
    <source>
        <strain evidence="2">CECT 8482</strain>
    </source>
</reference>
<evidence type="ECO:0000313" key="1">
    <source>
        <dbReference type="EMBL" id="MDN3711926.1"/>
    </source>
</evidence>
<comment type="caution">
    <text evidence="1">The sequence shown here is derived from an EMBL/GenBank/DDBJ whole genome shotgun (WGS) entry which is preliminary data.</text>
</comment>
<protein>
    <submittedName>
        <fullName evidence="1">Uncharacterized protein</fullName>
    </submittedName>
</protein>
<name>A0ABT8D6B8_9RHOB</name>
<organism evidence="1 2">
    <name type="scientific">Paracoccus cavernae</name>
    <dbReference type="NCBI Taxonomy" id="1571207"/>
    <lineage>
        <taxon>Bacteria</taxon>
        <taxon>Pseudomonadati</taxon>
        <taxon>Pseudomonadota</taxon>
        <taxon>Alphaproteobacteria</taxon>
        <taxon>Rhodobacterales</taxon>
        <taxon>Paracoccaceae</taxon>
        <taxon>Paracoccus</taxon>
    </lineage>
</organism>
<proteinExistence type="predicted"/>
<gene>
    <name evidence="1" type="ORF">QWZ10_09020</name>
</gene>
<dbReference type="Proteomes" id="UP001243846">
    <property type="component" value="Unassembled WGS sequence"/>
</dbReference>